<proteinExistence type="predicted"/>
<dbReference type="Gene3D" id="3.30.450.300">
    <property type="entry name" value="Sensor histidine kinase RisS, periplasmic domain"/>
    <property type="match status" value="1"/>
</dbReference>
<dbReference type="PROSITE" id="PS50885">
    <property type="entry name" value="HAMP"/>
    <property type="match status" value="1"/>
</dbReference>
<evidence type="ECO:0000256" key="5">
    <source>
        <dbReference type="ARBA" id="ARBA00022519"/>
    </source>
</evidence>
<accession>A0A1I1YTE0</accession>
<dbReference type="Pfam" id="PF00672">
    <property type="entry name" value="HAMP"/>
    <property type="match status" value="1"/>
</dbReference>
<evidence type="ECO:0000256" key="7">
    <source>
        <dbReference type="ARBA" id="ARBA00022679"/>
    </source>
</evidence>
<dbReference type="Gene3D" id="1.10.287.130">
    <property type="match status" value="1"/>
</dbReference>
<evidence type="ECO:0000256" key="15">
    <source>
        <dbReference type="SAM" id="MobiDB-lite"/>
    </source>
</evidence>
<dbReference type="GO" id="GO:0005886">
    <property type="term" value="C:plasma membrane"/>
    <property type="evidence" value="ECO:0007669"/>
    <property type="project" value="UniProtKB-SubCell"/>
</dbReference>
<comment type="subcellular location">
    <subcellularLocation>
        <location evidence="2">Cell inner membrane</location>
        <topology evidence="2">Multi-pass membrane protein</topology>
    </subcellularLocation>
</comment>
<dbReference type="PANTHER" id="PTHR44936:SF5">
    <property type="entry name" value="SENSOR HISTIDINE KINASE ENVZ"/>
    <property type="match status" value="1"/>
</dbReference>
<dbReference type="InterPro" id="IPR032408">
    <property type="entry name" value="RisS_PPD"/>
</dbReference>
<evidence type="ECO:0000256" key="16">
    <source>
        <dbReference type="SAM" id="Phobius"/>
    </source>
</evidence>
<feature type="compositionally biased region" description="Low complexity" evidence="15">
    <location>
        <begin position="1"/>
        <end position="15"/>
    </location>
</feature>
<name>A0A1I1YTE0_9BURK</name>
<evidence type="ECO:0000256" key="11">
    <source>
        <dbReference type="ARBA" id="ARBA00022840"/>
    </source>
</evidence>
<dbReference type="STRING" id="32040.SAMN04489710_12025"/>
<dbReference type="InterPro" id="IPR036097">
    <property type="entry name" value="HisK_dim/P_sf"/>
</dbReference>
<evidence type="ECO:0000256" key="13">
    <source>
        <dbReference type="ARBA" id="ARBA00023012"/>
    </source>
</evidence>
<dbReference type="GO" id="GO:0000155">
    <property type="term" value="F:phosphorelay sensor kinase activity"/>
    <property type="evidence" value="ECO:0007669"/>
    <property type="project" value="InterPro"/>
</dbReference>
<evidence type="ECO:0000256" key="14">
    <source>
        <dbReference type="ARBA" id="ARBA00023136"/>
    </source>
</evidence>
<keyword evidence="11" id="KW-0067">ATP-binding</keyword>
<keyword evidence="10 19" id="KW-0418">Kinase</keyword>
<evidence type="ECO:0000256" key="9">
    <source>
        <dbReference type="ARBA" id="ARBA00022741"/>
    </source>
</evidence>
<dbReference type="SMART" id="SM00388">
    <property type="entry name" value="HisKA"/>
    <property type="match status" value="1"/>
</dbReference>
<feature type="region of interest" description="Disordered" evidence="15">
    <location>
        <begin position="469"/>
        <end position="506"/>
    </location>
</feature>
<dbReference type="EC" id="2.7.13.3" evidence="3"/>
<dbReference type="CDD" id="cd00082">
    <property type="entry name" value="HisKA"/>
    <property type="match status" value="1"/>
</dbReference>
<organism evidence="19 20">
    <name type="scientific">Paracidovorax konjaci</name>
    <dbReference type="NCBI Taxonomy" id="32040"/>
    <lineage>
        <taxon>Bacteria</taxon>
        <taxon>Pseudomonadati</taxon>
        <taxon>Pseudomonadota</taxon>
        <taxon>Betaproteobacteria</taxon>
        <taxon>Burkholderiales</taxon>
        <taxon>Comamonadaceae</taxon>
        <taxon>Paracidovorax</taxon>
    </lineage>
</organism>
<dbReference type="InterPro" id="IPR004358">
    <property type="entry name" value="Sig_transdc_His_kin-like_C"/>
</dbReference>
<evidence type="ECO:0000256" key="3">
    <source>
        <dbReference type="ARBA" id="ARBA00012438"/>
    </source>
</evidence>
<feature type="domain" description="HAMP" evidence="18">
    <location>
        <begin position="201"/>
        <end position="255"/>
    </location>
</feature>
<dbReference type="Pfam" id="PF00512">
    <property type="entry name" value="HisKA"/>
    <property type="match status" value="1"/>
</dbReference>
<dbReference type="InterPro" id="IPR003661">
    <property type="entry name" value="HisK_dim/P_dom"/>
</dbReference>
<keyword evidence="4" id="KW-1003">Cell membrane</keyword>
<keyword evidence="8 16" id="KW-0812">Transmembrane</keyword>
<dbReference type="OrthoDB" id="9804645at2"/>
<dbReference type="EMBL" id="FOMQ01000020">
    <property type="protein sequence ID" value="SFE22816.1"/>
    <property type="molecule type" value="Genomic_DNA"/>
</dbReference>
<keyword evidence="14 16" id="KW-0472">Membrane</keyword>
<dbReference type="SMART" id="SM00387">
    <property type="entry name" value="HATPase_c"/>
    <property type="match status" value="1"/>
</dbReference>
<dbReference type="AlphaFoldDB" id="A0A1I1YTE0"/>
<evidence type="ECO:0000256" key="6">
    <source>
        <dbReference type="ARBA" id="ARBA00022553"/>
    </source>
</evidence>
<evidence type="ECO:0000256" key="10">
    <source>
        <dbReference type="ARBA" id="ARBA00022777"/>
    </source>
</evidence>
<evidence type="ECO:0000256" key="1">
    <source>
        <dbReference type="ARBA" id="ARBA00000085"/>
    </source>
</evidence>
<reference evidence="20" key="1">
    <citation type="submission" date="2016-10" db="EMBL/GenBank/DDBJ databases">
        <authorList>
            <person name="Varghese N."/>
            <person name="Submissions S."/>
        </authorList>
    </citation>
    <scope>NUCLEOTIDE SEQUENCE [LARGE SCALE GENOMIC DNA]</scope>
    <source>
        <strain evidence="20">DSM 7481</strain>
    </source>
</reference>
<gene>
    <name evidence="19" type="ORF">SAMN04489710_12025</name>
</gene>
<keyword evidence="20" id="KW-1185">Reference proteome</keyword>
<dbReference type="InterPro" id="IPR036890">
    <property type="entry name" value="HATPase_C_sf"/>
</dbReference>
<keyword evidence="5" id="KW-0997">Cell inner membrane</keyword>
<dbReference type="SUPFAM" id="SSF47384">
    <property type="entry name" value="Homodimeric domain of signal transducing histidine kinase"/>
    <property type="match status" value="1"/>
</dbReference>
<evidence type="ECO:0000256" key="8">
    <source>
        <dbReference type="ARBA" id="ARBA00022692"/>
    </source>
</evidence>
<dbReference type="RefSeq" id="WP_092957065.1">
    <property type="nucleotide sequence ID" value="NZ_FOMQ01000020.1"/>
</dbReference>
<dbReference type="SUPFAM" id="SSF55874">
    <property type="entry name" value="ATPase domain of HSP90 chaperone/DNA topoisomerase II/histidine kinase"/>
    <property type="match status" value="1"/>
</dbReference>
<keyword evidence="9" id="KW-0547">Nucleotide-binding</keyword>
<dbReference type="InterPro" id="IPR003660">
    <property type="entry name" value="HAMP_dom"/>
</dbReference>
<comment type="catalytic activity">
    <reaction evidence="1">
        <text>ATP + protein L-histidine = ADP + protein N-phospho-L-histidine.</text>
        <dbReference type="EC" id="2.7.13.3"/>
    </reaction>
</comment>
<sequence>MSASYDASTDATSPAPLEAPTSRRAAQRARVGLNLFWRTFFLLALLLVGSILAWLQTLRALEFEPRTLQTAQQIASLVNLSRAALVHADAIARVSLIKTMADQEGVRILPREPSDRFDLVDDTALGARLTEELTERLGPGTIVASNVNGESGLWVGFTINGDPNWLLMDRSRLSTAGGKTWLIWLITAAALSLAGAAAIARLINRPLKQLSYAANRVRDGDFAASQLDEEVVTSEIREVNIGFNRMAQKLAKLEQDRAVMLAGISHDLRTPLARLRLETEMSVIDDVAREHMVADIVQLDATIDKFLDYARPDHVTLTPVNLHGVVSSCVYAVQDHRELQITMSVPEDLIVLADEVELARVISNLLENARRYGKTPDSGTASVEIAAKGREKWVLVKVRDHGPGVPPDQLANLTKPFFRGNSARTAAAGAGLGLAIVDKTVQRMGGIFALANSGSGGLVAHIQLQRAAQLPAGKDPKQRLQRPQIKRQLPPSAKGNGGKPVKPARA</sequence>
<dbReference type="PRINTS" id="PR00344">
    <property type="entry name" value="BCTRLSENSOR"/>
</dbReference>
<dbReference type="PANTHER" id="PTHR44936">
    <property type="entry name" value="SENSOR PROTEIN CREC"/>
    <property type="match status" value="1"/>
</dbReference>
<dbReference type="Gene3D" id="3.30.565.10">
    <property type="entry name" value="Histidine kinase-like ATPase, C-terminal domain"/>
    <property type="match status" value="1"/>
</dbReference>
<feature type="region of interest" description="Disordered" evidence="15">
    <location>
        <begin position="1"/>
        <end position="21"/>
    </location>
</feature>
<feature type="transmembrane region" description="Helical" evidence="16">
    <location>
        <begin position="35"/>
        <end position="55"/>
    </location>
</feature>
<evidence type="ECO:0000313" key="20">
    <source>
        <dbReference type="Proteomes" id="UP000199517"/>
    </source>
</evidence>
<protein>
    <recommendedName>
        <fullName evidence="3">histidine kinase</fullName>
        <ecNumber evidence="3">2.7.13.3</ecNumber>
    </recommendedName>
</protein>
<dbReference type="InterPro" id="IPR038421">
    <property type="entry name" value="RisS_PPD_sf"/>
</dbReference>
<evidence type="ECO:0000313" key="19">
    <source>
        <dbReference type="EMBL" id="SFE22816.1"/>
    </source>
</evidence>
<dbReference type="PROSITE" id="PS50109">
    <property type="entry name" value="HIS_KIN"/>
    <property type="match status" value="1"/>
</dbReference>
<evidence type="ECO:0000256" key="4">
    <source>
        <dbReference type="ARBA" id="ARBA00022475"/>
    </source>
</evidence>
<evidence type="ECO:0000256" key="2">
    <source>
        <dbReference type="ARBA" id="ARBA00004429"/>
    </source>
</evidence>
<keyword evidence="12 16" id="KW-1133">Transmembrane helix</keyword>
<dbReference type="CDD" id="cd06225">
    <property type="entry name" value="HAMP"/>
    <property type="match status" value="1"/>
</dbReference>
<dbReference type="Proteomes" id="UP000199517">
    <property type="component" value="Unassembled WGS sequence"/>
</dbReference>
<dbReference type="InterPro" id="IPR005467">
    <property type="entry name" value="His_kinase_dom"/>
</dbReference>
<feature type="domain" description="Histidine kinase" evidence="17">
    <location>
        <begin position="263"/>
        <end position="468"/>
    </location>
</feature>
<dbReference type="InterPro" id="IPR003594">
    <property type="entry name" value="HATPase_dom"/>
</dbReference>
<dbReference type="InterPro" id="IPR050980">
    <property type="entry name" value="2C_sensor_his_kinase"/>
</dbReference>
<feature type="transmembrane region" description="Helical" evidence="16">
    <location>
        <begin position="181"/>
        <end position="203"/>
    </location>
</feature>
<dbReference type="Pfam" id="PF16524">
    <property type="entry name" value="RisS_PPD"/>
    <property type="match status" value="1"/>
</dbReference>
<dbReference type="Pfam" id="PF02518">
    <property type="entry name" value="HATPase_c"/>
    <property type="match status" value="1"/>
</dbReference>
<keyword evidence="7" id="KW-0808">Transferase</keyword>
<evidence type="ECO:0000259" key="18">
    <source>
        <dbReference type="PROSITE" id="PS50885"/>
    </source>
</evidence>
<dbReference type="GO" id="GO:0005524">
    <property type="term" value="F:ATP binding"/>
    <property type="evidence" value="ECO:0007669"/>
    <property type="project" value="UniProtKB-KW"/>
</dbReference>
<dbReference type="SMART" id="SM00304">
    <property type="entry name" value="HAMP"/>
    <property type="match status" value="1"/>
</dbReference>
<keyword evidence="6" id="KW-0597">Phosphoprotein</keyword>
<keyword evidence="13" id="KW-0902">Two-component regulatory system</keyword>
<evidence type="ECO:0000256" key="12">
    <source>
        <dbReference type="ARBA" id="ARBA00022989"/>
    </source>
</evidence>
<evidence type="ECO:0000259" key="17">
    <source>
        <dbReference type="PROSITE" id="PS50109"/>
    </source>
</evidence>